<feature type="region of interest" description="Disordered" evidence="1">
    <location>
        <begin position="18"/>
        <end position="37"/>
    </location>
</feature>
<accession>A0ABU9DA10</accession>
<comment type="caution">
    <text evidence="2">The sequence shown here is derived from an EMBL/GenBank/DDBJ whole genome shotgun (WGS) entry which is preliminary data.</text>
</comment>
<evidence type="ECO:0000256" key="1">
    <source>
        <dbReference type="SAM" id="MobiDB-lite"/>
    </source>
</evidence>
<reference evidence="2 3" key="1">
    <citation type="submission" date="2024-04" db="EMBL/GenBank/DDBJ databases">
        <authorList>
            <person name="Abashina T."/>
            <person name="Shaikin A."/>
        </authorList>
    </citation>
    <scope>NUCLEOTIDE SEQUENCE [LARGE SCALE GENOMIC DNA]</scope>
    <source>
        <strain evidence="2 3">AAFK</strain>
    </source>
</reference>
<sequence length="63" mass="7383">MEKKQNIEKLIQERPDLFDDMDCRPGHGSYPGEQGDEIMDSILPDWRERVAARQAKLAERKKI</sequence>
<name>A0ABU9DA10_9PROT</name>
<protein>
    <submittedName>
        <fullName evidence="2">Uncharacterized protein</fullName>
    </submittedName>
</protein>
<proteinExistence type="predicted"/>
<gene>
    <name evidence="2" type="ORF">WOB96_11415</name>
</gene>
<dbReference type="Proteomes" id="UP001446205">
    <property type="component" value="Unassembled WGS sequence"/>
</dbReference>
<organism evidence="2 3">
    <name type="scientific">Thermithiobacillus plumbiphilus</name>
    <dbReference type="NCBI Taxonomy" id="1729899"/>
    <lineage>
        <taxon>Bacteria</taxon>
        <taxon>Pseudomonadati</taxon>
        <taxon>Pseudomonadota</taxon>
        <taxon>Acidithiobacillia</taxon>
        <taxon>Acidithiobacillales</taxon>
        <taxon>Thermithiobacillaceae</taxon>
        <taxon>Thermithiobacillus</taxon>
    </lineage>
</organism>
<evidence type="ECO:0000313" key="3">
    <source>
        <dbReference type="Proteomes" id="UP001446205"/>
    </source>
</evidence>
<keyword evidence="3" id="KW-1185">Reference proteome</keyword>
<dbReference type="RefSeq" id="WP_341371423.1">
    <property type="nucleotide sequence ID" value="NZ_JBBPCO010000011.1"/>
</dbReference>
<dbReference type="EMBL" id="JBBPCO010000011">
    <property type="protein sequence ID" value="MEK8090367.1"/>
    <property type="molecule type" value="Genomic_DNA"/>
</dbReference>
<evidence type="ECO:0000313" key="2">
    <source>
        <dbReference type="EMBL" id="MEK8090367.1"/>
    </source>
</evidence>